<name>A0A0A9SR98_ARUDO</name>
<accession>A0A0A9SR98</accession>
<dbReference type="AlphaFoldDB" id="A0A0A9SR98"/>
<dbReference type="EMBL" id="GBRH01244530">
    <property type="protein sequence ID" value="JAD53365.1"/>
    <property type="molecule type" value="Transcribed_RNA"/>
</dbReference>
<reference evidence="1" key="2">
    <citation type="journal article" date="2015" name="Data Brief">
        <title>Shoot transcriptome of the giant reed, Arundo donax.</title>
        <authorList>
            <person name="Barrero R.A."/>
            <person name="Guerrero F.D."/>
            <person name="Moolhuijzen P."/>
            <person name="Goolsby J.A."/>
            <person name="Tidwell J."/>
            <person name="Bellgard S.E."/>
            <person name="Bellgard M.I."/>
        </authorList>
    </citation>
    <scope>NUCLEOTIDE SEQUENCE</scope>
    <source>
        <tissue evidence="1">Shoot tissue taken approximately 20 cm above the soil surface</tissue>
    </source>
</reference>
<protein>
    <submittedName>
        <fullName evidence="1">Uncharacterized protein</fullName>
    </submittedName>
</protein>
<proteinExistence type="predicted"/>
<reference evidence="1" key="1">
    <citation type="submission" date="2014-09" db="EMBL/GenBank/DDBJ databases">
        <authorList>
            <person name="Magalhaes I.L.F."/>
            <person name="Oliveira U."/>
            <person name="Santos F.R."/>
            <person name="Vidigal T.H.D.A."/>
            <person name="Brescovit A.D."/>
            <person name="Santos A.J."/>
        </authorList>
    </citation>
    <scope>NUCLEOTIDE SEQUENCE</scope>
    <source>
        <tissue evidence="1">Shoot tissue taken approximately 20 cm above the soil surface</tissue>
    </source>
</reference>
<evidence type="ECO:0000313" key="1">
    <source>
        <dbReference type="EMBL" id="JAD53365.1"/>
    </source>
</evidence>
<sequence>MSIVTLDHRHDSLQEQPLLTFHNKLPQEEIDMNGADKLNTKGSLVTKHDIANNQL</sequence>
<organism evidence="1">
    <name type="scientific">Arundo donax</name>
    <name type="common">Giant reed</name>
    <name type="synonym">Donax arundinaceus</name>
    <dbReference type="NCBI Taxonomy" id="35708"/>
    <lineage>
        <taxon>Eukaryota</taxon>
        <taxon>Viridiplantae</taxon>
        <taxon>Streptophyta</taxon>
        <taxon>Embryophyta</taxon>
        <taxon>Tracheophyta</taxon>
        <taxon>Spermatophyta</taxon>
        <taxon>Magnoliopsida</taxon>
        <taxon>Liliopsida</taxon>
        <taxon>Poales</taxon>
        <taxon>Poaceae</taxon>
        <taxon>PACMAD clade</taxon>
        <taxon>Arundinoideae</taxon>
        <taxon>Arundineae</taxon>
        <taxon>Arundo</taxon>
    </lineage>
</organism>